<feature type="domain" description="Enoyl reductase (ER)" evidence="6">
    <location>
        <begin position="7"/>
        <end position="335"/>
    </location>
</feature>
<gene>
    <name evidence="7" type="ORF">Ga0074812_103370</name>
</gene>
<evidence type="ECO:0000256" key="4">
    <source>
        <dbReference type="ARBA" id="ARBA00023002"/>
    </source>
</evidence>
<dbReference type="Pfam" id="PF08240">
    <property type="entry name" value="ADH_N"/>
    <property type="match status" value="1"/>
</dbReference>
<dbReference type="PANTHER" id="PTHR43401:SF2">
    <property type="entry name" value="L-THREONINE 3-DEHYDROGENASE"/>
    <property type="match status" value="1"/>
</dbReference>
<sequence>MTTVWIDSPGHLALRASTPAAPGPGEALVRVAWAGICGSDREILRGTRPASYVTYPVVPGHEWSGTVTAVGPGVDGALVGRAVVGEGFRACRMCGPCWQGDTNLCDGPYDETGFTRAGAWADELVVPAALLHPLPDGTDLRAAAVLEPAACSAAACLRAAPVPGTRIAVVGAGTLGLLALQLLAAGGPDELIAIDPRSGRDELATACGATATISPLQAGAQPWRGRFDAVVETAGAPGSALLATTLARRGATVVLTGLAARDDSPLPPIDLVTNQLTVHTVFGAPSRAWTHAVRAFTSGMLRPDLVISHDLPLRDVDRAFELLDGGGPGVTKILLSP</sequence>
<dbReference type="SUPFAM" id="SSF50129">
    <property type="entry name" value="GroES-like"/>
    <property type="match status" value="1"/>
</dbReference>
<dbReference type="Gene3D" id="3.40.50.720">
    <property type="entry name" value="NAD(P)-binding Rossmann-like Domain"/>
    <property type="match status" value="1"/>
</dbReference>
<dbReference type="SUPFAM" id="SSF51735">
    <property type="entry name" value="NAD(P)-binding Rossmann-fold domains"/>
    <property type="match status" value="1"/>
</dbReference>
<dbReference type="EMBL" id="FAOZ01000003">
    <property type="protein sequence ID" value="CUU54880.1"/>
    <property type="molecule type" value="Genomic_DNA"/>
</dbReference>
<dbReference type="InterPro" id="IPR013154">
    <property type="entry name" value="ADH-like_N"/>
</dbReference>
<proteinExistence type="inferred from homology"/>
<dbReference type="AlphaFoldDB" id="A0A0S4QH23"/>
<evidence type="ECO:0000313" key="7">
    <source>
        <dbReference type="EMBL" id="CUU54880.1"/>
    </source>
</evidence>
<organism evidence="7 8">
    <name type="scientific">Parafrankia irregularis</name>
    <dbReference type="NCBI Taxonomy" id="795642"/>
    <lineage>
        <taxon>Bacteria</taxon>
        <taxon>Bacillati</taxon>
        <taxon>Actinomycetota</taxon>
        <taxon>Actinomycetes</taxon>
        <taxon>Frankiales</taxon>
        <taxon>Frankiaceae</taxon>
        <taxon>Parafrankia</taxon>
    </lineage>
</organism>
<dbReference type="InterPro" id="IPR002328">
    <property type="entry name" value="ADH_Zn_CS"/>
</dbReference>
<dbReference type="InterPro" id="IPR036291">
    <property type="entry name" value="NAD(P)-bd_dom_sf"/>
</dbReference>
<dbReference type="RefSeq" id="WP_193209659.1">
    <property type="nucleotide sequence ID" value="NZ_FAOZ01000003.1"/>
</dbReference>
<keyword evidence="4" id="KW-0560">Oxidoreductase</keyword>
<accession>A0A0S4QH23</accession>
<reference evidence="8" key="1">
    <citation type="submission" date="2015-11" db="EMBL/GenBank/DDBJ databases">
        <authorList>
            <person name="Varghese N."/>
        </authorList>
    </citation>
    <scope>NUCLEOTIDE SEQUENCE [LARGE SCALE GENOMIC DNA]</scope>
    <source>
        <strain evidence="8">DSM 45899</strain>
    </source>
</reference>
<dbReference type="Gene3D" id="3.90.180.10">
    <property type="entry name" value="Medium-chain alcohol dehydrogenases, catalytic domain"/>
    <property type="match status" value="1"/>
</dbReference>
<dbReference type="SMART" id="SM00829">
    <property type="entry name" value="PKS_ER"/>
    <property type="match status" value="1"/>
</dbReference>
<evidence type="ECO:0000256" key="5">
    <source>
        <dbReference type="RuleBase" id="RU361277"/>
    </source>
</evidence>
<dbReference type="Pfam" id="PF00107">
    <property type="entry name" value="ADH_zinc_N"/>
    <property type="match status" value="1"/>
</dbReference>
<dbReference type="InterPro" id="IPR013149">
    <property type="entry name" value="ADH-like_C"/>
</dbReference>
<evidence type="ECO:0000313" key="8">
    <source>
        <dbReference type="Proteomes" id="UP000198802"/>
    </source>
</evidence>
<dbReference type="PANTHER" id="PTHR43401">
    <property type="entry name" value="L-THREONINE 3-DEHYDROGENASE"/>
    <property type="match status" value="1"/>
</dbReference>
<dbReference type="InterPro" id="IPR050129">
    <property type="entry name" value="Zn_alcohol_dh"/>
</dbReference>
<dbReference type="InterPro" id="IPR020843">
    <property type="entry name" value="ER"/>
</dbReference>
<dbReference type="InterPro" id="IPR011032">
    <property type="entry name" value="GroES-like_sf"/>
</dbReference>
<dbReference type="GO" id="GO:0016491">
    <property type="term" value="F:oxidoreductase activity"/>
    <property type="evidence" value="ECO:0007669"/>
    <property type="project" value="UniProtKB-KW"/>
</dbReference>
<keyword evidence="8" id="KW-1185">Reference proteome</keyword>
<dbReference type="Proteomes" id="UP000198802">
    <property type="component" value="Unassembled WGS sequence"/>
</dbReference>
<evidence type="ECO:0000256" key="2">
    <source>
        <dbReference type="ARBA" id="ARBA00022723"/>
    </source>
</evidence>
<dbReference type="GO" id="GO:0008270">
    <property type="term" value="F:zinc ion binding"/>
    <property type="evidence" value="ECO:0007669"/>
    <property type="project" value="InterPro"/>
</dbReference>
<keyword evidence="3 5" id="KW-0862">Zinc</keyword>
<name>A0A0S4QH23_9ACTN</name>
<comment type="cofactor">
    <cofactor evidence="1 5">
        <name>Zn(2+)</name>
        <dbReference type="ChEBI" id="CHEBI:29105"/>
    </cofactor>
</comment>
<evidence type="ECO:0000256" key="3">
    <source>
        <dbReference type="ARBA" id="ARBA00022833"/>
    </source>
</evidence>
<comment type="similarity">
    <text evidence="5">Belongs to the zinc-containing alcohol dehydrogenase family.</text>
</comment>
<dbReference type="PROSITE" id="PS00059">
    <property type="entry name" value="ADH_ZINC"/>
    <property type="match status" value="1"/>
</dbReference>
<evidence type="ECO:0000259" key="6">
    <source>
        <dbReference type="SMART" id="SM00829"/>
    </source>
</evidence>
<evidence type="ECO:0000256" key="1">
    <source>
        <dbReference type="ARBA" id="ARBA00001947"/>
    </source>
</evidence>
<protein>
    <submittedName>
        <fullName evidence="7">Threonine dehydrogenase</fullName>
    </submittedName>
</protein>
<keyword evidence="2 5" id="KW-0479">Metal-binding</keyword>